<keyword evidence="4" id="KW-1185">Reference proteome</keyword>
<dbReference type="InterPro" id="IPR036938">
    <property type="entry name" value="PAP2/HPO_sf"/>
</dbReference>
<reference evidence="3 4" key="2">
    <citation type="submission" date="2018-11" db="EMBL/GenBank/DDBJ databases">
        <authorList>
            <consortium name="Pathogen Informatics"/>
        </authorList>
    </citation>
    <scope>NUCLEOTIDE SEQUENCE [LARGE SCALE GENOMIC DNA]</scope>
</reference>
<dbReference type="STRING" id="6205.A0A0R3WZX3"/>
<keyword evidence="1" id="KW-0812">Transmembrane</keyword>
<reference evidence="5" key="1">
    <citation type="submission" date="2017-02" db="UniProtKB">
        <authorList>
            <consortium name="WormBaseParasite"/>
        </authorList>
    </citation>
    <scope>IDENTIFICATION</scope>
</reference>
<keyword evidence="1" id="KW-0472">Membrane</keyword>
<gene>
    <name evidence="3" type="ORF">TTAC_LOCUS6364</name>
</gene>
<dbReference type="UniPathway" id="UPA00378"/>
<proteinExistence type="predicted"/>
<keyword evidence="1" id="KW-1133">Transmembrane helix</keyword>
<organism evidence="5">
    <name type="scientific">Hydatigena taeniaeformis</name>
    <name type="common">Feline tapeworm</name>
    <name type="synonym">Taenia taeniaeformis</name>
    <dbReference type="NCBI Taxonomy" id="6205"/>
    <lineage>
        <taxon>Eukaryota</taxon>
        <taxon>Metazoa</taxon>
        <taxon>Spiralia</taxon>
        <taxon>Lophotrochozoa</taxon>
        <taxon>Platyhelminthes</taxon>
        <taxon>Cestoda</taxon>
        <taxon>Eucestoda</taxon>
        <taxon>Cyclophyllidea</taxon>
        <taxon>Taeniidae</taxon>
        <taxon>Hydatigera</taxon>
    </lineage>
</organism>
<dbReference type="AlphaFoldDB" id="A0A0R3WZX3"/>
<dbReference type="Gene3D" id="1.20.144.10">
    <property type="entry name" value="Phosphatidic acid phosphatase type 2/haloperoxidase"/>
    <property type="match status" value="1"/>
</dbReference>
<evidence type="ECO:0000256" key="1">
    <source>
        <dbReference type="SAM" id="Phobius"/>
    </source>
</evidence>
<sequence length="139" mass="16157">MDFANTADISSYGMPSNHATFMFFMMAYFLLFIKYRLSPLHYSSFSRAFIALFLLFISVITCYTRVYLEFHYVDQVCIGALIGSILGSLWFYVVHAILTPRFPQIVESKIGRALMLQDFTHIPNIFTFEYNAVKTFHSQ</sequence>
<evidence type="ECO:0000313" key="5">
    <source>
        <dbReference type="WBParaSite" id="TTAC_0000637901-mRNA-1"/>
    </source>
</evidence>
<accession>A0A0R3WZX3</accession>
<name>A0A0R3WZX3_HYDTA</name>
<dbReference type="OrthoDB" id="302705at2759"/>
<dbReference type="InterPro" id="IPR000326">
    <property type="entry name" value="PAP2/HPO"/>
</dbReference>
<dbReference type="PANTHER" id="PTHR14969:SF13">
    <property type="entry name" value="AT30094P"/>
    <property type="match status" value="1"/>
</dbReference>
<feature type="domain" description="Phosphatidic acid phosphatase type 2/haloperoxidase" evidence="2">
    <location>
        <begin position="11"/>
        <end position="95"/>
    </location>
</feature>
<dbReference type="Proteomes" id="UP000274429">
    <property type="component" value="Unassembled WGS sequence"/>
</dbReference>
<feature type="transmembrane region" description="Helical" evidence="1">
    <location>
        <begin position="49"/>
        <end position="66"/>
    </location>
</feature>
<dbReference type="EMBL" id="UYWX01020300">
    <property type="protein sequence ID" value="VDM30558.1"/>
    <property type="molecule type" value="Genomic_DNA"/>
</dbReference>
<feature type="transmembrane region" description="Helical" evidence="1">
    <location>
        <begin position="72"/>
        <end position="94"/>
    </location>
</feature>
<protein>
    <submittedName>
        <fullName evidence="5">Dolichyldiphosphatase</fullName>
    </submittedName>
</protein>
<evidence type="ECO:0000313" key="4">
    <source>
        <dbReference type="Proteomes" id="UP000274429"/>
    </source>
</evidence>
<evidence type="ECO:0000259" key="2">
    <source>
        <dbReference type="Pfam" id="PF01569"/>
    </source>
</evidence>
<evidence type="ECO:0000313" key="3">
    <source>
        <dbReference type="EMBL" id="VDM30558.1"/>
    </source>
</evidence>
<feature type="transmembrane region" description="Helical" evidence="1">
    <location>
        <begin position="20"/>
        <end position="37"/>
    </location>
</feature>
<dbReference type="WBParaSite" id="TTAC_0000637901-mRNA-1">
    <property type="protein sequence ID" value="TTAC_0000637901-mRNA-1"/>
    <property type="gene ID" value="TTAC_0000637901"/>
</dbReference>
<dbReference type="Pfam" id="PF01569">
    <property type="entry name" value="PAP2"/>
    <property type="match status" value="1"/>
</dbReference>
<dbReference type="PANTHER" id="PTHR14969">
    <property type="entry name" value="SPHINGOSINE-1-PHOSPHATE PHOSPHOHYDROLASE"/>
    <property type="match status" value="1"/>
</dbReference>
<dbReference type="GO" id="GO:0042392">
    <property type="term" value="F:sphingosine-1-phosphate phosphatase activity"/>
    <property type="evidence" value="ECO:0007669"/>
    <property type="project" value="TreeGrafter"/>
</dbReference>
<dbReference type="SUPFAM" id="SSF48317">
    <property type="entry name" value="Acid phosphatase/Vanadium-dependent haloperoxidase"/>
    <property type="match status" value="1"/>
</dbReference>